<dbReference type="Proteomes" id="UP000186104">
    <property type="component" value="Chromosome"/>
</dbReference>
<accession>A0A173LQ89</accession>
<gene>
    <name evidence="5" type="ORF">BJL86_3100</name>
</gene>
<dbReference type="InterPro" id="IPR013830">
    <property type="entry name" value="SGNH_hydro"/>
</dbReference>
<dbReference type="InterPro" id="IPR037460">
    <property type="entry name" value="SEST-like"/>
</dbReference>
<evidence type="ECO:0000313" key="6">
    <source>
        <dbReference type="Proteomes" id="UP000186104"/>
    </source>
</evidence>
<dbReference type="RefSeq" id="WP_067476383.1">
    <property type="nucleotide sequence ID" value="NZ_CP015961.1"/>
</dbReference>
<dbReference type="GO" id="GO:0004806">
    <property type="term" value="F:triacylglycerol lipase activity"/>
    <property type="evidence" value="ECO:0007669"/>
    <property type="project" value="TreeGrafter"/>
</dbReference>
<evidence type="ECO:0000256" key="3">
    <source>
        <dbReference type="SAM" id="SignalP"/>
    </source>
</evidence>
<feature type="disulfide bond" evidence="2">
    <location>
        <begin position="138"/>
        <end position="152"/>
    </location>
</feature>
<dbReference type="OrthoDB" id="5503950at2"/>
<protein>
    <submittedName>
        <fullName evidence="5">Lipase 2</fullName>
    </submittedName>
</protein>
<dbReference type="KEGG" id="dtm:BJL86_3100"/>
<evidence type="ECO:0000256" key="2">
    <source>
        <dbReference type="PIRSR" id="PIRSR637460-2"/>
    </source>
</evidence>
<evidence type="ECO:0000313" key="5">
    <source>
        <dbReference type="EMBL" id="ANI93859.1"/>
    </source>
</evidence>
<dbReference type="AlphaFoldDB" id="A0A173LQ89"/>
<organism evidence="5 6">
    <name type="scientific">Dietzia timorensis</name>
    <dbReference type="NCBI Taxonomy" id="499555"/>
    <lineage>
        <taxon>Bacteria</taxon>
        <taxon>Bacillati</taxon>
        <taxon>Actinomycetota</taxon>
        <taxon>Actinomycetes</taxon>
        <taxon>Mycobacteriales</taxon>
        <taxon>Dietziaceae</taxon>
        <taxon>Dietzia</taxon>
    </lineage>
</organism>
<proteinExistence type="predicted"/>
<evidence type="ECO:0000256" key="1">
    <source>
        <dbReference type="PIRSR" id="PIRSR637460-1"/>
    </source>
</evidence>
<dbReference type="EMBL" id="CP015961">
    <property type="protein sequence ID" value="ANI93859.1"/>
    <property type="molecule type" value="Genomic_DNA"/>
</dbReference>
<feature type="disulfide bond" evidence="2">
    <location>
        <begin position="65"/>
        <end position="89"/>
    </location>
</feature>
<feature type="active site" evidence="1">
    <location>
        <position position="273"/>
    </location>
</feature>
<dbReference type="STRING" id="499555.BJL86_3100"/>
<dbReference type="Pfam" id="PF13472">
    <property type="entry name" value="Lipase_GDSL_2"/>
    <property type="match status" value="1"/>
</dbReference>
<keyword evidence="2" id="KW-1015">Disulfide bond</keyword>
<reference evidence="5 6" key="1">
    <citation type="submission" date="2016-06" db="EMBL/GenBank/DDBJ databases">
        <title>Complete genome sequence of a saline-alkali tolerant type strain Dietzia timorensis ID05-A0528T.</title>
        <authorList>
            <person name="Wu X."/>
        </authorList>
    </citation>
    <scope>NUCLEOTIDE SEQUENCE [LARGE SCALE GENOMIC DNA]</scope>
    <source>
        <strain evidence="5 6">ID05-A0528</strain>
    </source>
</reference>
<dbReference type="PANTHER" id="PTHR37981">
    <property type="entry name" value="LIPASE 2"/>
    <property type="match status" value="1"/>
</dbReference>
<keyword evidence="6" id="KW-1185">Reference proteome</keyword>
<dbReference type="PANTHER" id="PTHR37981:SF1">
    <property type="entry name" value="SGNH HYDROLASE-TYPE ESTERASE DOMAIN-CONTAINING PROTEIN"/>
    <property type="match status" value="1"/>
</dbReference>
<feature type="domain" description="SGNH hydrolase-type esterase" evidence="4">
    <location>
        <begin position="43"/>
        <end position="281"/>
    </location>
</feature>
<dbReference type="InterPro" id="IPR036514">
    <property type="entry name" value="SGNH_hydro_sf"/>
</dbReference>
<feature type="chain" id="PRO_5008008831" evidence="3">
    <location>
        <begin position="30"/>
        <end position="290"/>
    </location>
</feature>
<feature type="active site" description="Nucleophile" evidence="1">
    <location>
        <position position="47"/>
    </location>
</feature>
<keyword evidence="3" id="KW-0732">Signal</keyword>
<dbReference type="SUPFAM" id="SSF52266">
    <property type="entry name" value="SGNH hydrolase"/>
    <property type="match status" value="1"/>
</dbReference>
<evidence type="ECO:0000259" key="4">
    <source>
        <dbReference type="Pfam" id="PF13472"/>
    </source>
</evidence>
<feature type="signal peptide" evidence="3">
    <location>
        <begin position="1"/>
        <end position="29"/>
    </location>
</feature>
<dbReference type="Gene3D" id="3.40.50.1110">
    <property type="entry name" value="SGNH hydrolase"/>
    <property type="match status" value="1"/>
</dbReference>
<dbReference type="CDD" id="cd01823">
    <property type="entry name" value="SEST_like"/>
    <property type="match status" value="1"/>
</dbReference>
<feature type="disulfide bond" evidence="2">
    <location>
        <begin position="203"/>
        <end position="252"/>
    </location>
</feature>
<dbReference type="GO" id="GO:0019433">
    <property type="term" value="P:triglyceride catabolic process"/>
    <property type="evidence" value="ECO:0007669"/>
    <property type="project" value="TreeGrafter"/>
</dbReference>
<name>A0A173LQ89_9ACTN</name>
<sequence>MAATVFGQVTRRVGAIVAALAVGIGTASAATAAPPPEGARYIALGDSYAAVGGLAPIAPGSAEDCGQTVNNYAHIVAEAKGYELTDVSCGGAKTKDMYERQKEWTPPQLDALTADAELVTVMIGGNDSDVFGGTVENCIKATFQLPIIDAPCTHRIGEAPITTVREVTYPAVKQVLTSIREKAPAARVLIVGYPWLVPAQGECLPQMPVLASDMPYFRRLQSELNGAAARAAEETGAEFIDMSAASEGHDPCKPPGARMVEPILLTDHPVPLHPNAYGQQAMASQILAHL</sequence>